<dbReference type="GO" id="GO:0016787">
    <property type="term" value="F:hydrolase activity"/>
    <property type="evidence" value="ECO:0007669"/>
    <property type="project" value="UniProtKB-KW"/>
</dbReference>
<dbReference type="GO" id="GO:0046872">
    <property type="term" value="F:metal ion binding"/>
    <property type="evidence" value="ECO:0007669"/>
    <property type="project" value="UniProtKB-KW"/>
</dbReference>
<evidence type="ECO:0000256" key="2">
    <source>
        <dbReference type="ARBA" id="ARBA00022801"/>
    </source>
</evidence>
<dbReference type="PANTHER" id="PTHR43344">
    <property type="entry name" value="PHOSPHOSERINE PHOSPHATASE"/>
    <property type="match status" value="1"/>
</dbReference>
<dbReference type="Gene3D" id="3.40.50.1000">
    <property type="entry name" value="HAD superfamily/HAD-like"/>
    <property type="match status" value="1"/>
</dbReference>
<reference evidence="4 5" key="1">
    <citation type="submission" date="2017-07" db="EMBL/GenBank/DDBJ databases">
        <title>Annotated genome sequence of Bacterioplanes sanyensis isolated from Red Sea.</title>
        <authorList>
            <person name="Rehman Z.U."/>
        </authorList>
    </citation>
    <scope>NUCLEOTIDE SEQUENCE [LARGE SCALE GENOMIC DNA]</scope>
    <source>
        <strain evidence="4 5">NV9</strain>
    </source>
</reference>
<dbReference type="InterPro" id="IPR006385">
    <property type="entry name" value="HAD_hydro_SerB1"/>
</dbReference>
<evidence type="ECO:0008006" key="6">
    <source>
        <dbReference type="Google" id="ProtNLM"/>
    </source>
</evidence>
<dbReference type="PANTHER" id="PTHR43344:SF13">
    <property type="entry name" value="PHOSPHATASE RV3661-RELATED"/>
    <property type="match status" value="1"/>
</dbReference>
<dbReference type="Pfam" id="PF12710">
    <property type="entry name" value="HAD"/>
    <property type="match status" value="1"/>
</dbReference>
<dbReference type="Proteomes" id="UP000202440">
    <property type="component" value="Chromosome"/>
</dbReference>
<sequence length="235" mass="26978">MVECWQHGDGLAMQIYNYPVVFFDLDDSLINKDANSLWIKWRFKHERWALVEASQALASLYRAYKKGRVTHRRLSNYYRTRTRGMTLDQYRLQVQRFFQERGRLHIYPQAASLLFAYRRQGTQLVMITGSDDVVAAAYSEALGIDNVISNRLKVEQQRITGLELPMCYGDGKVALAAQFLQQQGLSFADAAFYTDSHSDLPLLQAVAQPVVLNPNSALRESALQHGWPCLDWRQA</sequence>
<dbReference type="EMBL" id="CP022530">
    <property type="protein sequence ID" value="ASP38594.1"/>
    <property type="molecule type" value="Genomic_DNA"/>
</dbReference>
<dbReference type="InterPro" id="IPR036412">
    <property type="entry name" value="HAD-like_sf"/>
</dbReference>
<accession>A0A222FJC5</accession>
<gene>
    <name evidence="4" type="ORF">CHH28_07855</name>
</gene>
<dbReference type="KEGG" id="bsan:CHH28_07855"/>
<dbReference type="InterPro" id="IPR050582">
    <property type="entry name" value="HAD-like_SerB"/>
</dbReference>
<protein>
    <recommendedName>
        <fullName evidence="6">Haloacid dehalogenase</fullName>
    </recommendedName>
</protein>
<evidence type="ECO:0000256" key="3">
    <source>
        <dbReference type="ARBA" id="ARBA00022842"/>
    </source>
</evidence>
<keyword evidence="3" id="KW-0460">Magnesium</keyword>
<dbReference type="RefSeq" id="WP_094059784.1">
    <property type="nucleotide sequence ID" value="NZ_CP022530.1"/>
</dbReference>
<dbReference type="NCBIfam" id="TIGR01488">
    <property type="entry name" value="HAD-SF-IB"/>
    <property type="match status" value="1"/>
</dbReference>
<evidence type="ECO:0000313" key="4">
    <source>
        <dbReference type="EMBL" id="ASP38594.1"/>
    </source>
</evidence>
<keyword evidence="1" id="KW-0479">Metal-binding</keyword>
<keyword evidence="2" id="KW-0378">Hydrolase</keyword>
<proteinExistence type="predicted"/>
<dbReference type="AlphaFoldDB" id="A0A222FJC5"/>
<name>A0A222FJC5_9GAMM</name>
<dbReference type="Gene3D" id="1.20.1440.100">
    <property type="entry name" value="SG protein - dephosphorylation function"/>
    <property type="match status" value="1"/>
</dbReference>
<dbReference type="OrthoDB" id="9784466at2"/>
<organism evidence="4 5">
    <name type="scientific">Bacterioplanes sanyensis</name>
    <dbReference type="NCBI Taxonomy" id="1249553"/>
    <lineage>
        <taxon>Bacteria</taxon>
        <taxon>Pseudomonadati</taxon>
        <taxon>Pseudomonadota</taxon>
        <taxon>Gammaproteobacteria</taxon>
        <taxon>Oceanospirillales</taxon>
        <taxon>Oceanospirillaceae</taxon>
        <taxon>Bacterioplanes</taxon>
    </lineage>
</organism>
<dbReference type="InterPro" id="IPR023214">
    <property type="entry name" value="HAD_sf"/>
</dbReference>
<dbReference type="NCBIfam" id="TIGR01490">
    <property type="entry name" value="HAD-SF-IB-hyp1"/>
    <property type="match status" value="1"/>
</dbReference>
<evidence type="ECO:0000313" key="5">
    <source>
        <dbReference type="Proteomes" id="UP000202440"/>
    </source>
</evidence>
<dbReference type="SUPFAM" id="SSF56784">
    <property type="entry name" value="HAD-like"/>
    <property type="match status" value="1"/>
</dbReference>
<keyword evidence="5" id="KW-1185">Reference proteome</keyword>
<evidence type="ECO:0000256" key="1">
    <source>
        <dbReference type="ARBA" id="ARBA00022723"/>
    </source>
</evidence>